<sequence>MANKIKGDVTLTHGGRTYTLRLDMNALADFEGSTGRNALEVFAAERMSITDMRALLHAGLQSRHEGLTLREAGEILQSNMGALGEAIVAAFPEADAGNGAPAEKARR</sequence>
<dbReference type="EMBL" id="SBLC01000052">
    <property type="protein sequence ID" value="RWY37137.1"/>
    <property type="molecule type" value="Genomic_DNA"/>
</dbReference>
<gene>
    <name evidence="1" type="ORF">EP867_17620</name>
</gene>
<comment type="caution">
    <text evidence="1">The sequence shown here is derived from an EMBL/GenBank/DDBJ whole genome shotgun (WGS) entry which is preliminary data.</text>
</comment>
<keyword evidence="2" id="KW-1185">Reference proteome</keyword>
<dbReference type="OrthoDB" id="7473872at2"/>
<protein>
    <recommendedName>
        <fullName evidence="3">Gene transfer agent family protein</fullName>
    </recommendedName>
</protein>
<dbReference type="InterPro" id="IPR021791">
    <property type="entry name" value="Phage_TAC_11"/>
</dbReference>
<evidence type="ECO:0000313" key="1">
    <source>
        <dbReference type="EMBL" id="RWY37137.1"/>
    </source>
</evidence>
<name>A0A3S3WES9_9RHOB</name>
<proteinExistence type="predicted"/>
<dbReference type="AlphaFoldDB" id="A0A3S3WES9"/>
<accession>A0A3S3WES9</accession>
<evidence type="ECO:0008006" key="3">
    <source>
        <dbReference type="Google" id="ProtNLM"/>
    </source>
</evidence>
<evidence type="ECO:0000313" key="2">
    <source>
        <dbReference type="Proteomes" id="UP000287168"/>
    </source>
</evidence>
<dbReference type="RefSeq" id="WP_128490776.1">
    <property type="nucleotide sequence ID" value="NZ_JBHLXB010000169.1"/>
</dbReference>
<dbReference type="Proteomes" id="UP000287168">
    <property type="component" value="Unassembled WGS sequence"/>
</dbReference>
<organism evidence="1 2">
    <name type="scientific">Falsigemmobacter intermedius</name>
    <dbReference type="NCBI Taxonomy" id="1553448"/>
    <lineage>
        <taxon>Bacteria</taxon>
        <taxon>Pseudomonadati</taxon>
        <taxon>Pseudomonadota</taxon>
        <taxon>Alphaproteobacteria</taxon>
        <taxon>Rhodobacterales</taxon>
        <taxon>Paracoccaceae</taxon>
        <taxon>Falsigemmobacter</taxon>
    </lineage>
</organism>
<dbReference type="Pfam" id="PF11836">
    <property type="entry name" value="Phage_TAC_11"/>
    <property type="match status" value="1"/>
</dbReference>
<reference evidence="1 2" key="1">
    <citation type="journal article" date="2015" name="Int. J. Syst. Evol. Microbiol.">
        <title>Gemmobacter intermedius sp. nov., isolated from a white stork (Ciconia ciconia).</title>
        <authorList>
            <person name="Kampfer P."/>
            <person name="Jerzak L."/>
            <person name="Wilharm G."/>
            <person name="Golke J."/>
            <person name="Busse H.J."/>
            <person name="Glaeser S.P."/>
        </authorList>
    </citation>
    <scope>NUCLEOTIDE SEQUENCE [LARGE SCALE GENOMIC DNA]</scope>
    <source>
        <strain evidence="1 2">119/4</strain>
    </source>
</reference>